<protein>
    <submittedName>
        <fullName evidence="1">Uncharacterized protein</fullName>
    </submittedName>
</protein>
<sequence length="92" mass="11071">MKPTNQKRLFIPRLYCNVFGHEYQVSRNVTYHVKEYTCKHCKHEATTNSNGYLTELTPKFREINRILERIHTKRTMRLRHESFSNSDLKITA</sequence>
<dbReference type="RefSeq" id="WP_344726557.1">
    <property type="nucleotide sequence ID" value="NZ_BAABBI010000001.1"/>
</dbReference>
<name>A0ABP7GY45_9FLAO</name>
<dbReference type="EMBL" id="BAABBI010000001">
    <property type="protein sequence ID" value="GAA3775182.1"/>
    <property type="molecule type" value="Genomic_DNA"/>
</dbReference>
<gene>
    <name evidence="1" type="ORF">GCM10022271_04140</name>
</gene>
<evidence type="ECO:0000313" key="1">
    <source>
        <dbReference type="EMBL" id="GAA3775182.1"/>
    </source>
</evidence>
<accession>A0ABP7GY45</accession>
<dbReference type="Proteomes" id="UP001501456">
    <property type="component" value="Unassembled WGS sequence"/>
</dbReference>
<proteinExistence type="predicted"/>
<organism evidence="1 2">
    <name type="scientific">Corallibacter vietnamensis</name>
    <dbReference type="NCBI Taxonomy" id="904130"/>
    <lineage>
        <taxon>Bacteria</taxon>
        <taxon>Pseudomonadati</taxon>
        <taxon>Bacteroidota</taxon>
        <taxon>Flavobacteriia</taxon>
        <taxon>Flavobacteriales</taxon>
        <taxon>Flavobacteriaceae</taxon>
        <taxon>Corallibacter</taxon>
    </lineage>
</organism>
<evidence type="ECO:0000313" key="2">
    <source>
        <dbReference type="Proteomes" id="UP001501456"/>
    </source>
</evidence>
<keyword evidence="2" id="KW-1185">Reference proteome</keyword>
<comment type="caution">
    <text evidence="1">The sequence shown here is derived from an EMBL/GenBank/DDBJ whole genome shotgun (WGS) entry which is preliminary data.</text>
</comment>
<reference evidence="2" key="1">
    <citation type="journal article" date="2019" name="Int. J. Syst. Evol. Microbiol.">
        <title>The Global Catalogue of Microorganisms (GCM) 10K type strain sequencing project: providing services to taxonomists for standard genome sequencing and annotation.</title>
        <authorList>
            <consortium name="The Broad Institute Genomics Platform"/>
            <consortium name="The Broad Institute Genome Sequencing Center for Infectious Disease"/>
            <person name="Wu L."/>
            <person name="Ma J."/>
        </authorList>
    </citation>
    <scope>NUCLEOTIDE SEQUENCE [LARGE SCALE GENOMIC DNA]</scope>
    <source>
        <strain evidence="2">JCM 17525</strain>
    </source>
</reference>